<accession>A0A1E3AN49</accession>
<dbReference type="Proteomes" id="UP000095003">
    <property type="component" value="Unassembled WGS sequence"/>
</dbReference>
<feature type="binding site" evidence="4">
    <location>
        <position position="228"/>
    </location>
    <ligand>
        <name>a divalent metal cation</name>
        <dbReference type="ChEBI" id="CHEBI:60240"/>
        <label>1</label>
    </ligand>
</feature>
<dbReference type="GO" id="GO:0046872">
    <property type="term" value="F:metal ion binding"/>
    <property type="evidence" value="ECO:0007669"/>
    <property type="project" value="UniProtKB-KW"/>
</dbReference>
<reference evidence="7 10" key="3">
    <citation type="submission" date="2016-08" db="EMBL/GenBank/DDBJ databases">
        <authorList>
            <person name="Seilhamer J.J."/>
        </authorList>
    </citation>
    <scope>NUCLEOTIDE SEQUENCE [LARGE SCALE GENOMIC DNA]</scope>
    <source>
        <strain evidence="7 10">NML150140-1</strain>
    </source>
</reference>
<sequence length="260" mass="28897">MKCSEIMAKLEELSPLSFAESWDNVGLLVGSREREVESVMIALDATDAVIDQAVLAGADMLLTHHPLIFSPQNRITAEDFTGKRIIKLIANDICCYASHTNFDVMGMGDEAAERLALEERSVLEITFEDELSQEGIGRVGILPECMTLRECASYVKETFDLDTVKVFGEEDRKVRKAAVVPGAGKDYIRQAVRAGADVYITGDIGHHDGIDALEQGLTIIDAGHFGVEQIFVPYMKEFLSRELPSLHLLSARQQEPFWYE</sequence>
<evidence type="ECO:0000256" key="1">
    <source>
        <dbReference type="ARBA" id="ARBA00006964"/>
    </source>
</evidence>
<evidence type="ECO:0000313" key="8">
    <source>
        <dbReference type="EMBL" id="ODR58492.1"/>
    </source>
</evidence>
<dbReference type="PANTHER" id="PTHR13799">
    <property type="entry name" value="NGG1 INTERACTING FACTOR 3"/>
    <property type="match status" value="1"/>
</dbReference>
<dbReference type="RefSeq" id="WP_009250187.1">
    <property type="nucleotide sequence ID" value="NZ_CABMHK010000128.1"/>
</dbReference>
<organism evidence="6 12">
    <name type="scientific">Eisenbergiella tayi</name>
    <dbReference type="NCBI Taxonomy" id="1432052"/>
    <lineage>
        <taxon>Bacteria</taxon>
        <taxon>Bacillati</taxon>
        <taxon>Bacillota</taxon>
        <taxon>Clostridia</taxon>
        <taxon>Lachnospirales</taxon>
        <taxon>Lachnospiraceae</taxon>
        <taxon>Eisenbergiella</taxon>
    </lineage>
</organism>
<dbReference type="OrthoDB" id="9792792at2"/>
<dbReference type="NCBIfam" id="TIGR00486">
    <property type="entry name" value="YbgI_SA1388"/>
    <property type="match status" value="1"/>
</dbReference>
<protein>
    <recommendedName>
        <fullName evidence="2">GTP cyclohydrolase 1 type 2 homolog</fullName>
    </recommendedName>
</protein>
<dbReference type="FunFam" id="3.40.1390.30:FF:000001">
    <property type="entry name" value="GTP cyclohydrolase 1 type 2"/>
    <property type="match status" value="1"/>
</dbReference>
<evidence type="ECO:0000256" key="3">
    <source>
        <dbReference type="ARBA" id="ARBA00022723"/>
    </source>
</evidence>
<evidence type="ECO:0000256" key="4">
    <source>
        <dbReference type="PIRSR" id="PIRSR602678-1"/>
    </source>
</evidence>
<feature type="binding site" evidence="4">
    <location>
        <position position="64"/>
    </location>
    <ligand>
        <name>a divalent metal cation</name>
        <dbReference type="ChEBI" id="CHEBI:60240"/>
        <label>2</label>
    </ligand>
</feature>
<evidence type="ECO:0000313" key="7">
    <source>
        <dbReference type="EMBL" id="ODR53651.1"/>
    </source>
</evidence>
<reference evidence="9 12" key="1">
    <citation type="submission" date="2016-07" db="EMBL/GenBank/DDBJ databases">
        <title>Characterization of isolates of Eisenbergiella tayi derived from blood cultures, using whole genome sequencing.</title>
        <authorList>
            <person name="Burdz T."/>
            <person name="Wiebe D."/>
            <person name="Huynh C."/>
            <person name="Bernard K."/>
        </authorList>
    </citation>
    <scope>NUCLEOTIDE SEQUENCE [LARGE SCALE GENOMIC DNA]</scope>
    <source>
        <strain evidence="5 9">NML 110608</strain>
        <strain evidence="6 12">NML 120489</strain>
    </source>
</reference>
<gene>
    <name evidence="6" type="ORF">BEH84_04546</name>
    <name evidence="7" type="ORF">BEI59_08230</name>
    <name evidence="5" type="ORF">BEI61_05076</name>
    <name evidence="8" type="ORF">BEI63_08245</name>
</gene>
<dbReference type="PATRIC" id="fig|1432052.3.peg.5043"/>
<dbReference type="Gene3D" id="3.40.1390.30">
    <property type="entry name" value="NIF3 (NGG1p interacting factor 3)-like"/>
    <property type="match status" value="2"/>
</dbReference>
<dbReference type="GO" id="GO:0016787">
    <property type="term" value="F:hydrolase activity"/>
    <property type="evidence" value="ECO:0007669"/>
    <property type="project" value="UniProtKB-KW"/>
</dbReference>
<comment type="caution">
    <text evidence="6">The sequence shown here is derived from an EMBL/GenBank/DDBJ whole genome shotgun (WGS) entry which is preliminary data.</text>
</comment>
<evidence type="ECO:0000313" key="5">
    <source>
        <dbReference type="EMBL" id="ODM04272.1"/>
    </source>
</evidence>
<dbReference type="InterPro" id="IPR002678">
    <property type="entry name" value="DUF34/NIF3"/>
</dbReference>
<evidence type="ECO:0000313" key="10">
    <source>
        <dbReference type="Proteomes" id="UP000094271"/>
    </source>
</evidence>
<evidence type="ECO:0000313" key="12">
    <source>
        <dbReference type="Proteomes" id="UP000095003"/>
    </source>
</evidence>
<name>A0A1E3AN49_9FIRM</name>
<dbReference type="SUPFAM" id="SSF102705">
    <property type="entry name" value="NIF3 (NGG1p interacting factor 3)-like"/>
    <property type="match status" value="1"/>
</dbReference>
<dbReference type="EMBL" id="MEHA01000004">
    <property type="protein sequence ID" value="ODR53651.1"/>
    <property type="molecule type" value="Genomic_DNA"/>
</dbReference>
<keyword evidence="3 4" id="KW-0479">Metal-binding</keyword>
<keyword evidence="6" id="KW-0378">Hydrolase</keyword>
<evidence type="ECO:0000313" key="9">
    <source>
        <dbReference type="Proteomes" id="UP000094067"/>
    </source>
</evidence>
<evidence type="ECO:0000313" key="11">
    <source>
        <dbReference type="Proteomes" id="UP000094869"/>
    </source>
</evidence>
<evidence type="ECO:0000256" key="2">
    <source>
        <dbReference type="ARBA" id="ARBA00022112"/>
    </source>
</evidence>
<feature type="binding site" evidence="4">
    <location>
        <position position="224"/>
    </location>
    <ligand>
        <name>a divalent metal cation</name>
        <dbReference type="ChEBI" id="CHEBI:60240"/>
        <label>1</label>
    </ligand>
</feature>
<dbReference type="EMBL" id="MCGH01000003">
    <property type="protein sequence ID" value="ODM04272.1"/>
    <property type="molecule type" value="Genomic_DNA"/>
</dbReference>
<dbReference type="GO" id="GO:0005737">
    <property type="term" value="C:cytoplasm"/>
    <property type="evidence" value="ECO:0007669"/>
    <property type="project" value="TreeGrafter"/>
</dbReference>
<dbReference type="EMBL" id="MCGI01000004">
    <property type="protein sequence ID" value="ODM10177.1"/>
    <property type="molecule type" value="Genomic_DNA"/>
</dbReference>
<dbReference type="Proteomes" id="UP000094067">
    <property type="component" value="Unassembled WGS sequence"/>
</dbReference>
<dbReference type="EMBL" id="MEHD01000019">
    <property type="protein sequence ID" value="ODR58492.1"/>
    <property type="molecule type" value="Genomic_DNA"/>
</dbReference>
<evidence type="ECO:0000313" key="6">
    <source>
        <dbReference type="EMBL" id="ODM10177.1"/>
    </source>
</evidence>
<dbReference type="PANTHER" id="PTHR13799:SF14">
    <property type="entry name" value="GTP CYCLOHYDROLASE 1 TYPE 2 HOMOLOG"/>
    <property type="match status" value="1"/>
</dbReference>
<keyword evidence="11" id="KW-1185">Reference proteome</keyword>
<dbReference type="Proteomes" id="UP000094869">
    <property type="component" value="Unassembled WGS sequence"/>
</dbReference>
<dbReference type="Pfam" id="PF01784">
    <property type="entry name" value="DUF34_NIF3"/>
    <property type="match status" value="1"/>
</dbReference>
<dbReference type="Proteomes" id="UP000094271">
    <property type="component" value="Unassembled WGS sequence"/>
</dbReference>
<dbReference type="InterPro" id="IPR036069">
    <property type="entry name" value="DUF34/NIF3_sf"/>
</dbReference>
<proteinExistence type="inferred from homology"/>
<reference evidence="8 11" key="2">
    <citation type="submission" date="2016-08" db="EMBL/GenBank/DDBJ databases">
        <title>Characterization of Isolates of Eisenbergiella tayi Derived from Blood Cultures, Using Whole Genome Sequencing.</title>
        <authorList>
            <person name="Bernier A.-M."/>
            <person name="Burdz T."/>
            <person name="Wiebe D."/>
            <person name="Bernard K."/>
        </authorList>
    </citation>
    <scope>NUCLEOTIDE SEQUENCE [LARGE SCALE GENOMIC DNA]</scope>
    <source>
        <strain evidence="8 11">NML120146</strain>
    </source>
</reference>
<dbReference type="AlphaFoldDB" id="A0A1E3AN49"/>
<comment type="similarity">
    <text evidence="1">Belongs to the GTP cyclohydrolase I type 2/NIF3 family.</text>
</comment>
<feature type="binding site" evidence="4">
    <location>
        <position position="103"/>
    </location>
    <ligand>
        <name>a divalent metal cation</name>
        <dbReference type="ChEBI" id="CHEBI:60240"/>
        <label>1</label>
    </ligand>
</feature>
<feature type="binding site" evidence="4">
    <location>
        <position position="65"/>
    </location>
    <ligand>
        <name>a divalent metal cation</name>
        <dbReference type="ChEBI" id="CHEBI:60240"/>
        <label>1</label>
    </ligand>
</feature>